<evidence type="ECO:0000313" key="6">
    <source>
        <dbReference type="Proteomes" id="UP001190700"/>
    </source>
</evidence>
<dbReference type="PANTHER" id="PTHR11062">
    <property type="entry name" value="EXOSTOSIN HEPARAN SULFATE GLYCOSYLTRANSFERASE -RELATED"/>
    <property type="match status" value="1"/>
</dbReference>
<evidence type="ECO:0000256" key="1">
    <source>
        <dbReference type="ARBA" id="ARBA00004323"/>
    </source>
</evidence>
<comment type="caution">
    <text evidence="5">The sequence shown here is derived from an EMBL/GenBank/DDBJ whole genome shotgun (WGS) entry which is preliminary data.</text>
</comment>
<dbReference type="PANTHER" id="PTHR11062:SF281">
    <property type="entry name" value="EXOSTOSIN-LIKE 2"/>
    <property type="match status" value="1"/>
</dbReference>
<keyword evidence="6" id="KW-1185">Reference proteome</keyword>
<accession>A0AAE0BXV7</accession>
<organism evidence="5 6">
    <name type="scientific">Cymbomonas tetramitiformis</name>
    <dbReference type="NCBI Taxonomy" id="36881"/>
    <lineage>
        <taxon>Eukaryota</taxon>
        <taxon>Viridiplantae</taxon>
        <taxon>Chlorophyta</taxon>
        <taxon>Pyramimonadophyceae</taxon>
        <taxon>Pyramimonadales</taxon>
        <taxon>Pyramimonadaceae</taxon>
        <taxon>Cymbomonas</taxon>
    </lineage>
</organism>
<proteinExistence type="inferred from homology"/>
<gene>
    <name evidence="5" type="ORF">CYMTET_46175</name>
</gene>
<dbReference type="InterPro" id="IPR004263">
    <property type="entry name" value="Exostosin"/>
</dbReference>
<dbReference type="AlphaFoldDB" id="A0AAE0BXV7"/>
<evidence type="ECO:0000256" key="2">
    <source>
        <dbReference type="ARBA" id="ARBA00010271"/>
    </source>
</evidence>
<dbReference type="Proteomes" id="UP001190700">
    <property type="component" value="Unassembled WGS sequence"/>
</dbReference>
<name>A0AAE0BXV7_9CHLO</name>
<evidence type="ECO:0000256" key="3">
    <source>
        <dbReference type="ARBA" id="ARBA00023034"/>
    </source>
</evidence>
<dbReference type="GO" id="GO:0000139">
    <property type="term" value="C:Golgi membrane"/>
    <property type="evidence" value="ECO:0007669"/>
    <property type="project" value="UniProtKB-SubCell"/>
</dbReference>
<protein>
    <recommendedName>
        <fullName evidence="4">Exostosin GT47 domain-containing protein</fullName>
    </recommendedName>
</protein>
<feature type="non-terminal residue" evidence="5">
    <location>
        <position position="1"/>
    </location>
</feature>
<comment type="similarity">
    <text evidence="2">Belongs to the glycosyltransferase 47 family.</text>
</comment>
<evidence type="ECO:0000259" key="4">
    <source>
        <dbReference type="Pfam" id="PF03016"/>
    </source>
</evidence>
<dbReference type="GO" id="GO:0016757">
    <property type="term" value="F:glycosyltransferase activity"/>
    <property type="evidence" value="ECO:0007669"/>
    <property type="project" value="InterPro"/>
</dbReference>
<keyword evidence="3" id="KW-0333">Golgi apparatus</keyword>
<dbReference type="Pfam" id="PF03016">
    <property type="entry name" value="Exostosin_GT47"/>
    <property type="match status" value="1"/>
</dbReference>
<comment type="subcellular location">
    <subcellularLocation>
        <location evidence="1">Golgi apparatus membrane</location>
        <topology evidence="1">Single-pass type II membrane protein</topology>
    </subcellularLocation>
</comment>
<feature type="domain" description="Exostosin GT47" evidence="4">
    <location>
        <begin position="27"/>
        <end position="161"/>
    </location>
</feature>
<sequence>HIPNSIFLSPEGHFTDNYADQAPYFNTWKDIVIPGRVDSRKVALMDAAKPQSERRMLGIFMGTHQGKDPRKQLLALSAANPKQIRAECERNPRYAEYMGETQFCFAPRGQSSWTLRFFESFFAGCIPLILADNIELPFQDFIDYSKISIKWPMNRIDNSLIEYLHGVHSLFVSAPLARADAFRHLALNISTYAATPSLSATSLPAWDDICANHSVGSPCRSLGSDAREAPCQGAWEATVTWAVMQGRRRVRVPLEVREAMVRRGQAIRCLFVYNADVTKCNAFAGILMELESRKRRFQQSREVFWLHDGVTVDRALQPLDKWKGLFPSTRLYLNEPTAPCNPTCHEGGPNVCKSSEKGITCKGLKADAPKCG</sequence>
<reference evidence="5 6" key="1">
    <citation type="journal article" date="2015" name="Genome Biol. Evol.">
        <title>Comparative Genomics of a Bacterivorous Green Alga Reveals Evolutionary Causalities and Consequences of Phago-Mixotrophic Mode of Nutrition.</title>
        <authorList>
            <person name="Burns J.A."/>
            <person name="Paasch A."/>
            <person name="Narechania A."/>
            <person name="Kim E."/>
        </authorList>
    </citation>
    <scope>NUCLEOTIDE SEQUENCE [LARGE SCALE GENOMIC DNA]</scope>
    <source>
        <strain evidence="5 6">PLY_AMNH</strain>
    </source>
</reference>
<dbReference type="EMBL" id="LGRX02032124">
    <property type="protein sequence ID" value="KAK3244203.1"/>
    <property type="molecule type" value="Genomic_DNA"/>
</dbReference>
<evidence type="ECO:0000313" key="5">
    <source>
        <dbReference type="EMBL" id="KAK3244203.1"/>
    </source>
</evidence>
<dbReference type="InterPro" id="IPR040911">
    <property type="entry name" value="Exostosin_GT47"/>
</dbReference>